<gene>
    <name evidence="2" type="ORF">SKAU_G00172450</name>
</gene>
<accession>A0A9Q1J0U6</accession>
<evidence type="ECO:0000313" key="3">
    <source>
        <dbReference type="Proteomes" id="UP001152622"/>
    </source>
</evidence>
<comment type="caution">
    <text evidence="2">The sequence shown here is derived from an EMBL/GenBank/DDBJ whole genome shotgun (WGS) entry which is preliminary data.</text>
</comment>
<protein>
    <submittedName>
        <fullName evidence="2">Uncharacterized protein</fullName>
    </submittedName>
</protein>
<name>A0A9Q1J0U6_SYNKA</name>
<proteinExistence type="predicted"/>
<keyword evidence="3" id="KW-1185">Reference proteome</keyword>
<evidence type="ECO:0000256" key="1">
    <source>
        <dbReference type="SAM" id="MobiDB-lite"/>
    </source>
</evidence>
<dbReference type="EMBL" id="JAINUF010000005">
    <property type="protein sequence ID" value="KAJ8360720.1"/>
    <property type="molecule type" value="Genomic_DNA"/>
</dbReference>
<sequence>MVFERSGINNHYSAVTGEKATFSNAVLPGFHKQNSIAHSVQFCSLESNRRSAGLGSRENCSLSACVIEGEEGHLNLMPPRNKPRAGEPRGTVGQAQ</sequence>
<organism evidence="2 3">
    <name type="scientific">Synaphobranchus kaupii</name>
    <name type="common">Kaup's arrowtooth eel</name>
    <dbReference type="NCBI Taxonomy" id="118154"/>
    <lineage>
        <taxon>Eukaryota</taxon>
        <taxon>Metazoa</taxon>
        <taxon>Chordata</taxon>
        <taxon>Craniata</taxon>
        <taxon>Vertebrata</taxon>
        <taxon>Euteleostomi</taxon>
        <taxon>Actinopterygii</taxon>
        <taxon>Neopterygii</taxon>
        <taxon>Teleostei</taxon>
        <taxon>Anguilliformes</taxon>
        <taxon>Synaphobranchidae</taxon>
        <taxon>Synaphobranchus</taxon>
    </lineage>
</organism>
<reference evidence="2" key="1">
    <citation type="journal article" date="2023" name="Science">
        <title>Genome structures resolve the early diversification of teleost fishes.</title>
        <authorList>
            <person name="Parey E."/>
            <person name="Louis A."/>
            <person name="Montfort J."/>
            <person name="Bouchez O."/>
            <person name="Roques C."/>
            <person name="Iampietro C."/>
            <person name="Lluch J."/>
            <person name="Castinel A."/>
            <person name="Donnadieu C."/>
            <person name="Desvignes T."/>
            <person name="Floi Bucao C."/>
            <person name="Jouanno E."/>
            <person name="Wen M."/>
            <person name="Mejri S."/>
            <person name="Dirks R."/>
            <person name="Jansen H."/>
            <person name="Henkel C."/>
            <person name="Chen W.J."/>
            <person name="Zahm M."/>
            <person name="Cabau C."/>
            <person name="Klopp C."/>
            <person name="Thompson A.W."/>
            <person name="Robinson-Rechavi M."/>
            <person name="Braasch I."/>
            <person name="Lecointre G."/>
            <person name="Bobe J."/>
            <person name="Postlethwait J.H."/>
            <person name="Berthelot C."/>
            <person name="Roest Crollius H."/>
            <person name="Guiguen Y."/>
        </authorList>
    </citation>
    <scope>NUCLEOTIDE SEQUENCE</scope>
    <source>
        <strain evidence="2">WJC10195</strain>
    </source>
</reference>
<evidence type="ECO:0000313" key="2">
    <source>
        <dbReference type="EMBL" id="KAJ8360720.1"/>
    </source>
</evidence>
<dbReference type="AlphaFoldDB" id="A0A9Q1J0U6"/>
<feature type="region of interest" description="Disordered" evidence="1">
    <location>
        <begin position="73"/>
        <end position="96"/>
    </location>
</feature>
<dbReference type="Proteomes" id="UP001152622">
    <property type="component" value="Chromosome 5"/>
</dbReference>